<comment type="catalytic activity">
    <reaction evidence="1">
        <text>a CDP-1,2-diacyl-sn-glycerol + L-serine = a 1,2-diacyl-sn-glycero-3-phospho-L-serine + CMP + H(+)</text>
        <dbReference type="Rhea" id="RHEA:16913"/>
        <dbReference type="ChEBI" id="CHEBI:15378"/>
        <dbReference type="ChEBI" id="CHEBI:33384"/>
        <dbReference type="ChEBI" id="CHEBI:57262"/>
        <dbReference type="ChEBI" id="CHEBI:58332"/>
        <dbReference type="ChEBI" id="CHEBI:60377"/>
        <dbReference type="EC" id="2.7.8.8"/>
    </reaction>
</comment>
<evidence type="ECO:0000256" key="4">
    <source>
        <dbReference type="ARBA" id="ARBA00013174"/>
    </source>
</evidence>
<dbReference type="PANTHER" id="PTHR14269">
    <property type="entry name" value="CDP-DIACYLGLYCEROL--GLYCEROL-3-PHOSPHATE 3-PHOSPHATIDYLTRANSFERASE-RELATED"/>
    <property type="match status" value="1"/>
</dbReference>
<evidence type="ECO:0000313" key="17">
    <source>
        <dbReference type="EMBL" id="MBF0970713.1"/>
    </source>
</evidence>
<organism evidence="17 18">
    <name type="scientific">Alloprevotella tannerae</name>
    <dbReference type="NCBI Taxonomy" id="76122"/>
    <lineage>
        <taxon>Bacteria</taxon>
        <taxon>Pseudomonadati</taxon>
        <taxon>Bacteroidota</taxon>
        <taxon>Bacteroidia</taxon>
        <taxon>Bacteroidales</taxon>
        <taxon>Prevotellaceae</taxon>
        <taxon>Alloprevotella</taxon>
    </lineage>
</organism>
<evidence type="ECO:0000256" key="7">
    <source>
        <dbReference type="ARBA" id="ARBA00022679"/>
    </source>
</evidence>
<feature type="transmembrane region" description="Helical" evidence="16">
    <location>
        <begin position="65"/>
        <end position="87"/>
    </location>
</feature>
<evidence type="ECO:0000256" key="9">
    <source>
        <dbReference type="ARBA" id="ARBA00022989"/>
    </source>
</evidence>
<dbReference type="RefSeq" id="WP_303764321.1">
    <property type="nucleotide sequence ID" value="NZ_CAUSLU010000023.1"/>
</dbReference>
<dbReference type="Gene3D" id="1.20.120.1760">
    <property type="match status" value="1"/>
</dbReference>
<evidence type="ECO:0000256" key="6">
    <source>
        <dbReference type="ARBA" id="ARBA00022516"/>
    </source>
</evidence>
<comment type="similarity">
    <text evidence="3 15">Belongs to the CDP-alcohol phosphatidyltransferase class-I family.</text>
</comment>
<feature type="transmembrane region" description="Helical" evidence="16">
    <location>
        <begin position="127"/>
        <end position="146"/>
    </location>
</feature>
<dbReference type="AlphaFoldDB" id="A0A929RWQ3"/>
<dbReference type="PROSITE" id="PS51257">
    <property type="entry name" value="PROKAR_LIPOPROTEIN"/>
    <property type="match status" value="1"/>
</dbReference>
<evidence type="ECO:0000256" key="12">
    <source>
        <dbReference type="ARBA" id="ARBA00023209"/>
    </source>
</evidence>
<evidence type="ECO:0000256" key="1">
    <source>
        <dbReference type="ARBA" id="ARBA00000287"/>
    </source>
</evidence>
<comment type="subcellular location">
    <subcellularLocation>
        <location evidence="2">Endomembrane system</location>
        <topology evidence="2">Multi-pass membrane protein</topology>
    </subcellularLocation>
</comment>
<evidence type="ECO:0000313" key="18">
    <source>
        <dbReference type="Proteomes" id="UP000704068"/>
    </source>
</evidence>
<dbReference type="NCBIfam" id="TIGR00473">
    <property type="entry name" value="pssA"/>
    <property type="match status" value="1"/>
</dbReference>
<evidence type="ECO:0000256" key="16">
    <source>
        <dbReference type="SAM" id="Phobius"/>
    </source>
</evidence>
<dbReference type="GO" id="GO:0012505">
    <property type="term" value="C:endomembrane system"/>
    <property type="evidence" value="ECO:0007669"/>
    <property type="project" value="UniProtKB-SubCell"/>
</dbReference>
<comment type="caution">
    <text evidence="17">The sequence shown here is derived from an EMBL/GenBank/DDBJ whole genome shotgun (WGS) entry which is preliminary data.</text>
</comment>
<dbReference type="GO" id="GO:0008654">
    <property type="term" value="P:phospholipid biosynthetic process"/>
    <property type="evidence" value="ECO:0007669"/>
    <property type="project" value="UniProtKB-KW"/>
</dbReference>
<dbReference type="PANTHER" id="PTHR14269:SF61">
    <property type="entry name" value="CDP-DIACYLGLYCEROL--SERINE O-PHOSPHATIDYLTRANSFERASE"/>
    <property type="match status" value="1"/>
</dbReference>
<dbReference type="EMBL" id="JABZGR010000020">
    <property type="protein sequence ID" value="MBF0970713.1"/>
    <property type="molecule type" value="Genomic_DNA"/>
</dbReference>
<accession>A0A929RWQ3</accession>
<dbReference type="InterPro" id="IPR000462">
    <property type="entry name" value="CDP-OH_P_trans"/>
</dbReference>
<evidence type="ECO:0000256" key="5">
    <source>
        <dbReference type="ARBA" id="ARBA00017171"/>
    </source>
</evidence>
<dbReference type="PROSITE" id="PS00379">
    <property type="entry name" value="CDP_ALCOHOL_P_TRANSF"/>
    <property type="match status" value="1"/>
</dbReference>
<keyword evidence="7 15" id="KW-0808">Transferase</keyword>
<keyword evidence="9 16" id="KW-1133">Transmembrane helix</keyword>
<dbReference type="InterPro" id="IPR048254">
    <property type="entry name" value="CDP_ALCOHOL_P_TRANSF_CS"/>
</dbReference>
<dbReference type="InterPro" id="IPR043130">
    <property type="entry name" value="CDP-OH_PTrfase_TM_dom"/>
</dbReference>
<evidence type="ECO:0000256" key="13">
    <source>
        <dbReference type="ARBA" id="ARBA00023264"/>
    </source>
</evidence>
<keyword evidence="12" id="KW-0594">Phospholipid biosynthesis</keyword>
<evidence type="ECO:0000256" key="10">
    <source>
        <dbReference type="ARBA" id="ARBA00023098"/>
    </source>
</evidence>
<evidence type="ECO:0000256" key="14">
    <source>
        <dbReference type="ARBA" id="ARBA00032361"/>
    </source>
</evidence>
<feature type="transmembrane region" description="Helical" evidence="16">
    <location>
        <begin position="93"/>
        <end position="115"/>
    </location>
</feature>
<proteinExistence type="inferred from homology"/>
<protein>
    <recommendedName>
        <fullName evidence="5">CDP-diacylglycerol--serine O-phosphatidyltransferase</fullName>
        <ecNumber evidence="4">2.7.8.8</ecNumber>
    </recommendedName>
    <alternativeName>
        <fullName evidence="14">Phosphatidylserine synthase</fullName>
    </alternativeName>
</protein>
<reference evidence="17" key="1">
    <citation type="submission" date="2020-04" db="EMBL/GenBank/DDBJ databases">
        <title>Deep metagenomics examines the oral microbiome during advanced dental caries in children, revealing novel taxa and co-occurrences with host molecules.</title>
        <authorList>
            <person name="Baker J.L."/>
            <person name="Morton J.T."/>
            <person name="Dinis M."/>
            <person name="Alvarez R."/>
            <person name="Tran N.C."/>
            <person name="Knight R."/>
            <person name="Edlund A."/>
        </authorList>
    </citation>
    <scope>NUCLEOTIDE SEQUENCE</scope>
    <source>
        <strain evidence="17">JCVI_34_bin.1</strain>
    </source>
</reference>
<dbReference type="Pfam" id="PF01066">
    <property type="entry name" value="CDP-OH_P_transf"/>
    <property type="match status" value="1"/>
</dbReference>
<dbReference type="InterPro" id="IPR050324">
    <property type="entry name" value="CDP-alcohol_PTase-I"/>
</dbReference>
<keyword evidence="13" id="KW-1208">Phospholipid metabolism</keyword>
<dbReference type="InterPro" id="IPR004533">
    <property type="entry name" value="CDP-diaglyc--ser_O-PTrfase"/>
</dbReference>
<evidence type="ECO:0000256" key="15">
    <source>
        <dbReference type="RuleBase" id="RU003750"/>
    </source>
</evidence>
<name>A0A929RWQ3_9BACT</name>
<keyword evidence="10" id="KW-0443">Lipid metabolism</keyword>
<evidence type="ECO:0000256" key="2">
    <source>
        <dbReference type="ARBA" id="ARBA00004127"/>
    </source>
</evidence>
<feature type="transmembrane region" description="Helical" evidence="16">
    <location>
        <begin position="32"/>
        <end position="53"/>
    </location>
</feature>
<evidence type="ECO:0000256" key="11">
    <source>
        <dbReference type="ARBA" id="ARBA00023136"/>
    </source>
</evidence>
<dbReference type="EC" id="2.7.8.8" evidence="4"/>
<keyword evidence="6" id="KW-0444">Lipid biosynthesis</keyword>
<dbReference type="GO" id="GO:0003882">
    <property type="term" value="F:CDP-diacylglycerol-serine O-phosphatidyltransferase activity"/>
    <property type="evidence" value="ECO:0007669"/>
    <property type="project" value="UniProtKB-EC"/>
</dbReference>
<dbReference type="Proteomes" id="UP000704068">
    <property type="component" value="Unassembled WGS sequence"/>
</dbReference>
<keyword evidence="8 16" id="KW-0812">Transmembrane</keyword>
<evidence type="ECO:0000256" key="8">
    <source>
        <dbReference type="ARBA" id="ARBA00022692"/>
    </source>
</evidence>
<sequence length="238" mass="26041">MKKHIPNALTCCNLISGCIATAFSLNGHFEEAFIFIIMGAIFDFFDGFVARLLKVSSPIGKELDSLADVITFGFAPAGIVFSLLVNTETVTDLILHLIISSSAFLIAAFSALRLAKFNLDERQTQGFIGLPTPANALFWAAIGNYYAGVLHLLGSNEWIVLLIGIAISCWLLVSEIPMFALKFKDFKWKGDNILRYSFILLSGLLLILLGWGGFAVIIILYILCSIGNNFCFSGKKQA</sequence>
<feature type="transmembrane region" description="Helical" evidence="16">
    <location>
        <begin position="158"/>
        <end position="181"/>
    </location>
</feature>
<feature type="transmembrane region" description="Helical" evidence="16">
    <location>
        <begin position="193"/>
        <end position="223"/>
    </location>
</feature>
<keyword evidence="11 16" id="KW-0472">Membrane</keyword>
<dbReference type="GO" id="GO:0016020">
    <property type="term" value="C:membrane"/>
    <property type="evidence" value="ECO:0007669"/>
    <property type="project" value="InterPro"/>
</dbReference>
<evidence type="ECO:0000256" key="3">
    <source>
        <dbReference type="ARBA" id="ARBA00010441"/>
    </source>
</evidence>
<gene>
    <name evidence="17" type="primary">pssA</name>
    <name evidence="17" type="ORF">HXK21_06690</name>
</gene>